<dbReference type="PROSITE" id="PS51109">
    <property type="entry name" value="G5"/>
    <property type="match status" value="1"/>
</dbReference>
<feature type="domain" description="G5" evidence="2">
    <location>
        <begin position="305"/>
        <end position="385"/>
    </location>
</feature>
<dbReference type="RefSeq" id="WP_377328145.1">
    <property type="nucleotide sequence ID" value="NZ_JBHUMZ010000017.1"/>
</dbReference>
<dbReference type="PANTHER" id="PTHR21666">
    <property type="entry name" value="PEPTIDASE-RELATED"/>
    <property type="match status" value="1"/>
</dbReference>
<dbReference type="InterPro" id="IPR018392">
    <property type="entry name" value="LysM"/>
</dbReference>
<dbReference type="SMART" id="SM00257">
    <property type="entry name" value="LysM"/>
    <property type="match status" value="1"/>
</dbReference>
<dbReference type="Pfam" id="PF01551">
    <property type="entry name" value="Peptidase_M23"/>
    <property type="match status" value="1"/>
</dbReference>
<protein>
    <submittedName>
        <fullName evidence="4">Peptidoglycan DD-metalloendopeptidase family protein</fullName>
    </submittedName>
</protein>
<reference evidence="5" key="1">
    <citation type="journal article" date="2019" name="Int. J. Syst. Evol. Microbiol.">
        <title>The Global Catalogue of Microorganisms (GCM) 10K type strain sequencing project: providing services to taxonomists for standard genome sequencing and annotation.</title>
        <authorList>
            <consortium name="The Broad Institute Genomics Platform"/>
            <consortium name="The Broad Institute Genome Sequencing Center for Infectious Disease"/>
            <person name="Wu L."/>
            <person name="Ma J."/>
        </authorList>
    </citation>
    <scope>NUCLEOTIDE SEQUENCE [LARGE SCALE GENOMIC DNA]</scope>
    <source>
        <strain evidence="5">TISTR 1571</strain>
    </source>
</reference>
<dbReference type="CDD" id="cd00118">
    <property type="entry name" value="LysM"/>
    <property type="match status" value="1"/>
</dbReference>
<dbReference type="Gene3D" id="3.10.350.10">
    <property type="entry name" value="LysM domain"/>
    <property type="match status" value="1"/>
</dbReference>
<evidence type="ECO:0000256" key="1">
    <source>
        <dbReference type="ARBA" id="ARBA00022729"/>
    </source>
</evidence>
<evidence type="ECO:0000259" key="2">
    <source>
        <dbReference type="PROSITE" id="PS51109"/>
    </source>
</evidence>
<dbReference type="EMBL" id="JBHUMZ010000017">
    <property type="protein sequence ID" value="MFD2638454.1"/>
    <property type="molecule type" value="Genomic_DNA"/>
</dbReference>
<dbReference type="SMART" id="SM01208">
    <property type="entry name" value="G5"/>
    <property type="match status" value="1"/>
</dbReference>
<dbReference type="InterPro" id="IPR050570">
    <property type="entry name" value="Cell_wall_metabolism_enzyme"/>
</dbReference>
<accession>A0ABW5Q900</accession>
<dbReference type="SUPFAM" id="SSF51261">
    <property type="entry name" value="Duplicated hybrid motif"/>
    <property type="match status" value="1"/>
</dbReference>
<dbReference type="PANTHER" id="PTHR21666:SF270">
    <property type="entry name" value="MUREIN HYDROLASE ACTIVATOR ENVC"/>
    <property type="match status" value="1"/>
</dbReference>
<proteinExistence type="predicted"/>
<dbReference type="Gene3D" id="2.70.70.10">
    <property type="entry name" value="Glucose Permease (Domain IIA)"/>
    <property type="match status" value="1"/>
</dbReference>
<dbReference type="Proteomes" id="UP001597452">
    <property type="component" value="Unassembled WGS sequence"/>
</dbReference>
<dbReference type="Gene3D" id="2.20.230.10">
    <property type="entry name" value="Resuscitation-promoting factor rpfb"/>
    <property type="match status" value="1"/>
</dbReference>
<dbReference type="InterPro" id="IPR016047">
    <property type="entry name" value="M23ase_b-sheet_dom"/>
</dbReference>
<dbReference type="InterPro" id="IPR011055">
    <property type="entry name" value="Dup_hybrid_motif"/>
</dbReference>
<sequence>MKKIFGRVKRGLSKFKDLSMVKKTLIITCLGTGVAFGTVYADSIDKSFLEVHHVYVDGEHVGTVKDVESVKSFVESKLDSEEQNYDGIELMPEQKIDYVGELVFSTKDETKEVKNHLDEVLSFNATAIKLQMKDQVIGYVGNLNEANKAINNVVNKYLPKELNQEIQFLKMKEDQIVSPILERVPSDIAKNQTTKEQKKEKEDSKLTLNDGSVVLDIGLTENLKVVKEGVNPTKLLSVKQLQKMLERGTKGEAIHTIKENEVLSQVASKYDLSVQKLMDMNPDINEDSVVQVGQKVKVEADKPFINVSYTVEKSEKESIDFETKTKSTDSLFKGQTKIKQKGEKGKKKITYRITTKNNEVVKKKKIDEEVVKEPTEEIVLKGTKEVPSRGTGQFAKPTVGGFITSNMGSRWGSYHKGIDISGVSNRTIKAADNGTVTFAGYDGAYGYKVVINHNNGLKTMYAHMNSLSVNSGQTVQRGQKIGVMGSTGRSTGVHLHFEVYKNGARVNPTSYVNY</sequence>
<dbReference type="InterPro" id="IPR011098">
    <property type="entry name" value="G5_dom"/>
</dbReference>
<evidence type="ECO:0000313" key="5">
    <source>
        <dbReference type="Proteomes" id="UP001597452"/>
    </source>
</evidence>
<gene>
    <name evidence="4" type="ORF">ACFSW4_06230</name>
</gene>
<name>A0ABW5Q900_9BACI</name>
<evidence type="ECO:0000313" key="4">
    <source>
        <dbReference type="EMBL" id="MFD2638454.1"/>
    </source>
</evidence>
<dbReference type="PROSITE" id="PS51782">
    <property type="entry name" value="LYSM"/>
    <property type="match status" value="1"/>
</dbReference>
<evidence type="ECO:0000259" key="3">
    <source>
        <dbReference type="PROSITE" id="PS51782"/>
    </source>
</evidence>
<dbReference type="CDD" id="cd12797">
    <property type="entry name" value="M23_peptidase"/>
    <property type="match status" value="1"/>
</dbReference>
<comment type="caution">
    <text evidence="4">The sequence shown here is derived from an EMBL/GenBank/DDBJ whole genome shotgun (WGS) entry which is preliminary data.</text>
</comment>
<dbReference type="InterPro" id="IPR036779">
    <property type="entry name" value="LysM_dom_sf"/>
</dbReference>
<feature type="domain" description="LysM" evidence="3">
    <location>
        <begin position="253"/>
        <end position="298"/>
    </location>
</feature>
<dbReference type="Pfam" id="PF07501">
    <property type="entry name" value="G5"/>
    <property type="match status" value="1"/>
</dbReference>
<keyword evidence="1" id="KW-0732">Signal</keyword>
<keyword evidence="5" id="KW-1185">Reference proteome</keyword>
<organism evidence="4 5">
    <name type="scientific">Piscibacillus salipiscarius</name>
    <dbReference type="NCBI Taxonomy" id="299480"/>
    <lineage>
        <taxon>Bacteria</taxon>
        <taxon>Bacillati</taxon>
        <taxon>Bacillota</taxon>
        <taxon>Bacilli</taxon>
        <taxon>Bacillales</taxon>
        <taxon>Bacillaceae</taxon>
        <taxon>Piscibacillus</taxon>
    </lineage>
</organism>
<dbReference type="Pfam" id="PF01476">
    <property type="entry name" value="LysM"/>
    <property type="match status" value="1"/>
</dbReference>
<dbReference type="SUPFAM" id="SSF54106">
    <property type="entry name" value="LysM domain"/>
    <property type="match status" value="1"/>
</dbReference>